<comment type="caution">
    <text evidence="2">The sequence shown here is derived from an EMBL/GenBank/DDBJ whole genome shotgun (WGS) entry which is preliminary data.</text>
</comment>
<keyword evidence="3" id="KW-1185">Reference proteome</keyword>
<evidence type="ECO:0000313" key="3">
    <source>
        <dbReference type="Proteomes" id="UP000887159"/>
    </source>
</evidence>
<name>A0A8X6R7W3_TRICX</name>
<evidence type="ECO:0000313" key="2">
    <source>
        <dbReference type="EMBL" id="GFX87754.1"/>
    </source>
</evidence>
<evidence type="ECO:0000259" key="1">
    <source>
        <dbReference type="Pfam" id="PF22936"/>
    </source>
</evidence>
<organism evidence="2 3">
    <name type="scientific">Trichonephila clavipes</name>
    <name type="common">Golden silk orbweaver</name>
    <name type="synonym">Nephila clavipes</name>
    <dbReference type="NCBI Taxonomy" id="2585209"/>
    <lineage>
        <taxon>Eukaryota</taxon>
        <taxon>Metazoa</taxon>
        <taxon>Ecdysozoa</taxon>
        <taxon>Arthropoda</taxon>
        <taxon>Chelicerata</taxon>
        <taxon>Arachnida</taxon>
        <taxon>Araneae</taxon>
        <taxon>Araneomorphae</taxon>
        <taxon>Entelegynae</taxon>
        <taxon>Araneoidea</taxon>
        <taxon>Nephilidae</taxon>
        <taxon>Trichonephila</taxon>
    </lineage>
</organism>
<dbReference type="Proteomes" id="UP000887159">
    <property type="component" value="Unassembled WGS sequence"/>
</dbReference>
<gene>
    <name evidence="2" type="primary">AVEN_99669_1</name>
    <name evidence="2" type="ORF">TNCV_2190311</name>
</gene>
<proteinExistence type="predicted"/>
<protein>
    <submittedName>
        <fullName evidence="2">CCHC-type domain-containing protein</fullName>
    </submittedName>
</protein>
<dbReference type="InterPro" id="IPR054722">
    <property type="entry name" value="PolX-like_BBD"/>
</dbReference>
<dbReference type="EMBL" id="BMAU01021039">
    <property type="protein sequence ID" value="GFX87754.1"/>
    <property type="molecule type" value="Genomic_DNA"/>
</dbReference>
<sequence length="220" mass="25391">MEFKANIERLVGATNWSKWKRQIELFLRHHDVHDVECGDRKFSSLPTEASAETIAAHEKVQKAFIKGNSLTQLILVGNRGDNNTELTAICNRKKIFKKPERKSYVRHKPGHFSKDCWKKESKLKVEGDAFVCTVKGVPESEVWIADRSTSAHMTKHKNYFVDLTQFISPKPVYVGNRDEIMAYGHGTVNIEIRIISKWKKHHLTEVWYVPDISRNLFSIG</sequence>
<feature type="domain" description="Retrovirus-related Pol polyprotein from transposon TNT 1-94-like beta-barrel" evidence="1">
    <location>
        <begin position="143"/>
        <end position="220"/>
    </location>
</feature>
<dbReference type="AlphaFoldDB" id="A0A8X6R7W3"/>
<dbReference type="Pfam" id="PF22936">
    <property type="entry name" value="Pol_BBD"/>
    <property type="match status" value="1"/>
</dbReference>
<accession>A0A8X6R7W3</accession>
<reference evidence="2" key="1">
    <citation type="submission" date="2020-08" db="EMBL/GenBank/DDBJ databases">
        <title>Multicomponent nature underlies the extraordinary mechanical properties of spider dragline silk.</title>
        <authorList>
            <person name="Kono N."/>
            <person name="Nakamura H."/>
            <person name="Mori M."/>
            <person name="Yoshida Y."/>
            <person name="Ohtoshi R."/>
            <person name="Malay A.D."/>
            <person name="Moran D.A.P."/>
            <person name="Tomita M."/>
            <person name="Numata K."/>
            <person name="Arakawa K."/>
        </authorList>
    </citation>
    <scope>NUCLEOTIDE SEQUENCE</scope>
</reference>